<protein>
    <submittedName>
        <fullName evidence="1">Uncharacterized protein</fullName>
    </submittedName>
</protein>
<comment type="caution">
    <text evidence="1">The sequence shown here is derived from an EMBL/GenBank/DDBJ whole genome shotgun (WGS) entry which is preliminary data.</text>
</comment>
<dbReference type="EMBL" id="JAUHHV010000001">
    <property type="protein sequence ID" value="KAK1434625.1"/>
    <property type="molecule type" value="Genomic_DNA"/>
</dbReference>
<evidence type="ECO:0000313" key="2">
    <source>
        <dbReference type="Proteomes" id="UP001229421"/>
    </source>
</evidence>
<sequence>MPRNQLPSPVHSVSSHPLPLLSTDISSFPINPNPNLVPFFHLLMLHFQQSVLSSPFLICFISSSAAIYFHYASLFSFTDSALLMVFDLQNVKLNKFVEYGLGFCISTLKRLRQKSERIEDFDLLARAKECPEEYLSVQICHPPISFMRAKECPYFHDIV</sequence>
<organism evidence="1 2">
    <name type="scientific">Tagetes erecta</name>
    <name type="common">African marigold</name>
    <dbReference type="NCBI Taxonomy" id="13708"/>
    <lineage>
        <taxon>Eukaryota</taxon>
        <taxon>Viridiplantae</taxon>
        <taxon>Streptophyta</taxon>
        <taxon>Embryophyta</taxon>
        <taxon>Tracheophyta</taxon>
        <taxon>Spermatophyta</taxon>
        <taxon>Magnoliopsida</taxon>
        <taxon>eudicotyledons</taxon>
        <taxon>Gunneridae</taxon>
        <taxon>Pentapetalae</taxon>
        <taxon>asterids</taxon>
        <taxon>campanulids</taxon>
        <taxon>Asterales</taxon>
        <taxon>Asteraceae</taxon>
        <taxon>Asteroideae</taxon>
        <taxon>Heliantheae alliance</taxon>
        <taxon>Tageteae</taxon>
        <taxon>Tagetes</taxon>
    </lineage>
</organism>
<proteinExistence type="predicted"/>
<reference evidence="1" key="1">
    <citation type="journal article" date="2023" name="bioRxiv">
        <title>Improved chromosome-level genome assembly for marigold (Tagetes erecta).</title>
        <authorList>
            <person name="Jiang F."/>
            <person name="Yuan L."/>
            <person name="Wang S."/>
            <person name="Wang H."/>
            <person name="Xu D."/>
            <person name="Wang A."/>
            <person name="Fan W."/>
        </authorList>
    </citation>
    <scope>NUCLEOTIDE SEQUENCE</scope>
    <source>
        <strain evidence="1">WSJ</strain>
        <tissue evidence="1">Leaf</tissue>
    </source>
</reference>
<name>A0AAD8P0J6_TARER</name>
<dbReference type="Proteomes" id="UP001229421">
    <property type="component" value="Unassembled WGS sequence"/>
</dbReference>
<dbReference type="AlphaFoldDB" id="A0AAD8P0J6"/>
<gene>
    <name evidence="1" type="ORF">QVD17_00373</name>
</gene>
<evidence type="ECO:0000313" key="1">
    <source>
        <dbReference type="EMBL" id="KAK1434625.1"/>
    </source>
</evidence>
<keyword evidence="2" id="KW-1185">Reference proteome</keyword>
<accession>A0AAD8P0J6</accession>